<protein>
    <recommendedName>
        <fullName evidence="3">Knr4/Smi1-like domain-containing protein</fullName>
    </recommendedName>
</protein>
<dbReference type="AlphaFoldDB" id="A0A514JMK9"/>
<dbReference type="InterPro" id="IPR037883">
    <property type="entry name" value="Knr4/Smi1-like_sf"/>
</dbReference>
<name>A0A514JMK9_9ACTN</name>
<accession>A0A514JMK9</accession>
<dbReference type="Gene3D" id="3.40.1580.10">
    <property type="entry name" value="SMI1/KNR4-like"/>
    <property type="match status" value="1"/>
</dbReference>
<dbReference type="EMBL" id="CP022310">
    <property type="protein sequence ID" value="QDI68563.1"/>
    <property type="molecule type" value="Genomic_DNA"/>
</dbReference>
<evidence type="ECO:0008006" key="3">
    <source>
        <dbReference type="Google" id="ProtNLM"/>
    </source>
</evidence>
<reference evidence="1 2" key="1">
    <citation type="submission" date="2017-07" db="EMBL/GenBank/DDBJ databases">
        <title>The Complete Genome of Streptomyces asterosporus-ZSY.</title>
        <authorList>
            <person name="Zhang S."/>
        </authorList>
    </citation>
    <scope>NUCLEOTIDE SEQUENCE [LARGE SCALE GENOMIC DNA]</scope>
    <source>
        <strain evidence="1 2">DSM 41452</strain>
    </source>
</reference>
<evidence type="ECO:0000313" key="2">
    <source>
        <dbReference type="Proteomes" id="UP000316215"/>
    </source>
</evidence>
<proteinExistence type="predicted"/>
<dbReference type="SUPFAM" id="SSF160631">
    <property type="entry name" value="SMI1/KNR4-like"/>
    <property type="match status" value="1"/>
</dbReference>
<dbReference type="KEGG" id="sast:CD934_07635"/>
<dbReference type="Proteomes" id="UP000316215">
    <property type="component" value="Chromosome"/>
</dbReference>
<sequence>MKEEHVTETPEWQALQQLMPPALEPDLTVDWDRMRESWGTEFPADYRRFMEVYGPGTVQSYLVVQDPEPRGGPRRSQFGGMQHETANAERSWALASKSPELAGSSPRLIAWGADSSADILCWDASGTDPDAWPVLVLDRDEGLWSRYDCGMVEFLTRLLRAEFDECPLGDLSLWGRGSAVFLTVSEYQRRLEQGLDPWTGKPDPYAGSYGR</sequence>
<evidence type="ECO:0000313" key="1">
    <source>
        <dbReference type="EMBL" id="QDI68563.1"/>
    </source>
</evidence>
<keyword evidence="2" id="KW-1185">Reference proteome</keyword>
<organism evidence="1 2">
    <name type="scientific">Streptomyces calvus</name>
    <dbReference type="NCBI Taxonomy" id="67282"/>
    <lineage>
        <taxon>Bacteria</taxon>
        <taxon>Bacillati</taxon>
        <taxon>Actinomycetota</taxon>
        <taxon>Actinomycetes</taxon>
        <taxon>Kitasatosporales</taxon>
        <taxon>Streptomycetaceae</taxon>
        <taxon>Streptomyces</taxon>
    </lineage>
</organism>
<gene>
    <name evidence="1" type="ORF">CD934_07635</name>
</gene>